<dbReference type="EMBL" id="BARV01041611">
    <property type="protein sequence ID" value="GAI52355.1"/>
    <property type="molecule type" value="Genomic_DNA"/>
</dbReference>
<gene>
    <name evidence="7" type="ORF">S06H3_62912</name>
</gene>
<dbReference type="EC" id="4.2.1.11" evidence="3"/>
<dbReference type="PANTHER" id="PTHR11902">
    <property type="entry name" value="ENOLASE"/>
    <property type="match status" value="1"/>
</dbReference>
<comment type="similarity">
    <text evidence="2">Belongs to the enolase family.</text>
</comment>
<evidence type="ECO:0000313" key="7">
    <source>
        <dbReference type="EMBL" id="GAI52355.1"/>
    </source>
</evidence>
<dbReference type="InterPro" id="IPR036849">
    <property type="entry name" value="Enolase-like_C_sf"/>
</dbReference>
<dbReference type="GO" id="GO:0000015">
    <property type="term" value="C:phosphopyruvate hydratase complex"/>
    <property type="evidence" value="ECO:0007669"/>
    <property type="project" value="InterPro"/>
</dbReference>
<evidence type="ECO:0000256" key="4">
    <source>
        <dbReference type="ARBA" id="ARBA00023152"/>
    </source>
</evidence>
<keyword evidence="5" id="KW-0456">Lyase</keyword>
<dbReference type="Pfam" id="PF00113">
    <property type="entry name" value="Enolase_C"/>
    <property type="match status" value="1"/>
</dbReference>
<comment type="pathway">
    <text evidence="1">Carbohydrate degradation; glycolysis; pyruvate from D-glyceraldehyde 3-phosphate: step 4/5.</text>
</comment>
<organism evidence="7">
    <name type="scientific">marine sediment metagenome</name>
    <dbReference type="NCBI Taxonomy" id="412755"/>
    <lineage>
        <taxon>unclassified sequences</taxon>
        <taxon>metagenomes</taxon>
        <taxon>ecological metagenomes</taxon>
    </lineage>
</organism>
<dbReference type="UniPathway" id="UPA00109">
    <property type="reaction ID" value="UER00187"/>
</dbReference>
<evidence type="ECO:0000256" key="2">
    <source>
        <dbReference type="ARBA" id="ARBA00009604"/>
    </source>
</evidence>
<keyword evidence="4" id="KW-0324">Glycolysis</keyword>
<evidence type="ECO:0000259" key="6">
    <source>
        <dbReference type="SMART" id="SM01192"/>
    </source>
</evidence>
<dbReference type="SMART" id="SM01192">
    <property type="entry name" value="Enolase_C"/>
    <property type="match status" value="1"/>
</dbReference>
<evidence type="ECO:0000256" key="3">
    <source>
        <dbReference type="ARBA" id="ARBA00012058"/>
    </source>
</evidence>
<dbReference type="InterPro" id="IPR020810">
    <property type="entry name" value="Enolase_C"/>
</dbReference>
<feature type="domain" description="Enolase C-terminal TIM barrel" evidence="6">
    <location>
        <begin position="1"/>
        <end position="88"/>
    </location>
</feature>
<name>X1QMY5_9ZZZZ</name>
<sequence length="89" mass="9504">RREPVGTLTEALSAAEMARSNGYAVQASHRSGDTEDPFVADLAVGIGCGQIKSGAPARGERTAKYNRLMRIEGWLGGKAVYPRDILSRA</sequence>
<accession>X1QMY5</accession>
<dbReference type="GO" id="GO:0004634">
    <property type="term" value="F:phosphopyruvate hydratase activity"/>
    <property type="evidence" value="ECO:0007669"/>
    <property type="project" value="UniProtKB-EC"/>
</dbReference>
<comment type="caution">
    <text evidence="7">The sequence shown here is derived from an EMBL/GenBank/DDBJ whole genome shotgun (WGS) entry which is preliminary data.</text>
</comment>
<evidence type="ECO:0000256" key="1">
    <source>
        <dbReference type="ARBA" id="ARBA00005031"/>
    </source>
</evidence>
<dbReference type="Gene3D" id="3.20.20.120">
    <property type="entry name" value="Enolase-like C-terminal domain"/>
    <property type="match status" value="1"/>
</dbReference>
<dbReference type="AlphaFoldDB" id="X1QMY5"/>
<dbReference type="InterPro" id="IPR000941">
    <property type="entry name" value="Enolase"/>
</dbReference>
<proteinExistence type="inferred from homology"/>
<evidence type="ECO:0000256" key="5">
    <source>
        <dbReference type="ARBA" id="ARBA00023239"/>
    </source>
</evidence>
<protein>
    <recommendedName>
        <fullName evidence="3">phosphopyruvate hydratase</fullName>
        <ecNumber evidence="3">4.2.1.11</ecNumber>
    </recommendedName>
</protein>
<reference evidence="7" key="1">
    <citation type="journal article" date="2014" name="Front. Microbiol.">
        <title>High frequency of phylogenetically diverse reductive dehalogenase-homologous genes in deep subseafloor sedimentary metagenomes.</title>
        <authorList>
            <person name="Kawai M."/>
            <person name="Futagami T."/>
            <person name="Toyoda A."/>
            <person name="Takaki Y."/>
            <person name="Nishi S."/>
            <person name="Hori S."/>
            <person name="Arai W."/>
            <person name="Tsubouchi T."/>
            <person name="Morono Y."/>
            <person name="Uchiyama I."/>
            <person name="Ito T."/>
            <person name="Fujiyama A."/>
            <person name="Inagaki F."/>
            <person name="Takami H."/>
        </authorList>
    </citation>
    <scope>NUCLEOTIDE SEQUENCE</scope>
    <source>
        <strain evidence="7">Expedition CK06-06</strain>
    </source>
</reference>
<feature type="non-terminal residue" evidence="7">
    <location>
        <position position="1"/>
    </location>
</feature>
<dbReference type="GO" id="GO:0000287">
    <property type="term" value="F:magnesium ion binding"/>
    <property type="evidence" value="ECO:0007669"/>
    <property type="project" value="InterPro"/>
</dbReference>
<dbReference type="SUPFAM" id="SSF51604">
    <property type="entry name" value="Enolase C-terminal domain-like"/>
    <property type="match status" value="1"/>
</dbReference>
<dbReference type="PANTHER" id="PTHR11902:SF1">
    <property type="entry name" value="ENOLASE"/>
    <property type="match status" value="1"/>
</dbReference>
<dbReference type="GO" id="GO:0006096">
    <property type="term" value="P:glycolytic process"/>
    <property type="evidence" value="ECO:0007669"/>
    <property type="project" value="UniProtKB-UniPathway"/>
</dbReference>